<dbReference type="PROSITE" id="PS00723">
    <property type="entry name" value="POLYPRENYL_SYNTHASE_1"/>
    <property type="match status" value="1"/>
</dbReference>
<comment type="similarity">
    <text evidence="2 6">Belongs to the FPP/GGPP synthase family.</text>
</comment>
<gene>
    <name evidence="7" type="ORF">IAD06_00295</name>
</gene>
<dbReference type="Pfam" id="PF00348">
    <property type="entry name" value="polyprenyl_synt"/>
    <property type="match status" value="1"/>
</dbReference>
<dbReference type="EMBL" id="DVKT01000001">
    <property type="protein sequence ID" value="HIT38470.1"/>
    <property type="molecule type" value="Genomic_DNA"/>
</dbReference>
<evidence type="ECO:0000313" key="8">
    <source>
        <dbReference type="Proteomes" id="UP000886722"/>
    </source>
</evidence>
<evidence type="ECO:0000256" key="2">
    <source>
        <dbReference type="ARBA" id="ARBA00006706"/>
    </source>
</evidence>
<evidence type="ECO:0000256" key="1">
    <source>
        <dbReference type="ARBA" id="ARBA00001946"/>
    </source>
</evidence>
<dbReference type="CDD" id="cd00685">
    <property type="entry name" value="Trans_IPPS_HT"/>
    <property type="match status" value="1"/>
</dbReference>
<dbReference type="InterPro" id="IPR000092">
    <property type="entry name" value="Polyprenyl_synt"/>
</dbReference>
<protein>
    <submittedName>
        <fullName evidence="7">Polyprenyl synthetase family protein</fullName>
    </submittedName>
</protein>
<evidence type="ECO:0000256" key="3">
    <source>
        <dbReference type="ARBA" id="ARBA00022679"/>
    </source>
</evidence>
<dbReference type="InterPro" id="IPR008949">
    <property type="entry name" value="Isoprenoid_synthase_dom_sf"/>
</dbReference>
<evidence type="ECO:0000256" key="6">
    <source>
        <dbReference type="RuleBase" id="RU004466"/>
    </source>
</evidence>
<dbReference type="PANTHER" id="PTHR12001">
    <property type="entry name" value="GERANYLGERANYL PYROPHOSPHATE SYNTHASE"/>
    <property type="match status" value="1"/>
</dbReference>
<dbReference type="GO" id="GO:0004659">
    <property type="term" value="F:prenyltransferase activity"/>
    <property type="evidence" value="ECO:0007669"/>
    <property type="project" value="InterPro"/>
</dbReference>
<dbReference type="GO" id="GO:0008299">
    <property type="term" value="P:isoprenoid biosynthetic process"/>
    <property type="evidence" value="ECO:0007669"/>
    <property type="project" value="InterPro"/>
</dbReference>
<dbReference type="SFLD" id="SFLDS00005">
    <property type="entry name" value="Isoprenoid_Synthase_Type_I"/>
    <property type="match status" value="1"/>
</dbReference>
<dbReference type="InterPro" id="IPR033749">
    <property type="entry name" value="Polyprenyl_synt_CS"/>
</dbReference>
<sequence length="324" mass="35764">MDILSKIKQPIEGELIRLNEVIVQILSSTSPLLSRIVDHYLSMKGKQIRPILVLLTARLVGDIKPETIYGAAAVELLHNATLIHDDVVDESKLRRGKTTINGIWDNRIAVLAGDYFVSSALQAALPTRSIRVMEVLGTLGRTLACGEMDQIEVSHGEIIDEKAYFNVIRQKTASLFIACMHIGALTSGMSPEQTSAVKGFGERLGLCFQIKDDIFDYFAAGEIGKPTRSDLSEGKVTLPLIYALTHTEGSRCAEMKSLVAKPELSKDEISRLVAFAVENGGIEYAEKVMEQLRDEARRYLEPFFPSPAAESLMSVFDYTISRAK</sequence>
<dbReference type="Proteomes" id="UP000886722">
    <property type="component" value="Unassembled WGS sequence"/>
</dbReference>
<comment type="cofactor">
    <cofactor evidence="1">
        <name>Mg(2+)</name>
        <dbReference type="ChEBI" id="CHEBI:18420"/>
    </cofactor>
</comment>
<comment type="caution">
    <text evidence="7">The sequence shown here is derived from an EMBL/GenBank/DDBJ whole genome shotgun (WGS) entry which is preliminary data.</text>
</comment>
<evidence type="ECO:0000313" key="7">
    <source>
        <dbReference type="EMBL" id="HIT38470.1"/>
    </source>
</evidence>
<dbReference type="GO" id="GO:0046872">
    <property type="term" value="F:metal ion binding"/>
    <property type="evidence" value="ECO:0007669"/>
    <property type="project" value="UniProtKB-KW"/>
</dbReference>
<dbReference type="PROSITE" id="PS00444">
    <property type="entry name" value="POLYPRENYL_SYNTHASE_2"/>
    <property type="match status" value="1"/>
</dbReference>
<dbReference type="AlphaFoldDB" id="A0A9D1KC81"/>
<accession>A0A9D1KC81</accession>
<evidence type="ECO:0000256" key="5">
    <source>
        <dbReference type="ARBA" id="ARBA00022842"/>
    </source>
</evidence>
<evidence type="ECO:0000256" key="4">
    <source>
        <dbReference type="ARBA" id="ARBA00022723"/>
    </source>
</evidence>
<organism evidence="7 8">
    <name type="scientific">Candidatus Caccoplasma intestinavium</name>
    <dbReference type="NCBI Taxonomy" id="2840716"/>
    <lineage>
        <taxon>Bacteria</taxon>
        <taxon>Pseudomonadati</taxon>
        <taxon>Bacteroidota</taxon>
        <taxon>Bacteroidia</taxon>
        <taxon>Bacteroidales</taxon>
        <taxon>Bacteroidaceae</taxon>
        <taxon>Bacteroidaceae incertae sedis</taxon>
        <taxon>Candidatus Caccoplasma</taxon>
    </lineage>
</organism>
<dbReference type="PANTHER" id="PTHR12001:SF69">
    <property type="entry name" value="ALL TRANS-POLYPRENYL-DIPHOSPHATE SYNTHASE PDSS1"/>
    <property type="match status" value="1"/>
</dbReference>
<reference evidence="7" key="1">
    <citation type="submission" date="2020-10" db="EMBL/GenBank/DDBJ databases">
        <authorList>
            <person name="Gilroy R."/>
        </authorList>
    </citation>
    <scope>NUCLEOTIDE SEQUENCE</scope>
    <source>
        <strain evidence="7">21143</strain>
    </source>
</reference>
<name>A0A9D1KC81_9BACT</name>
<dbReference type="Gene3D" id="1.10.600.10">
    <property type="entry name" value="Farnesyl Diphosphate Synthase"/>
    <property type="match status" value="1"/>
</dbReference>
<proteinExistence type="inferred from homology"/>
<reference evidence="7" key="2">
    <citation type="journal article" date="2021" name="PeerJ">
        <title>Extensive microbial diversity within the chicken gut microbiome revealed by metagenomics and culture.</title>
        <authorList>
            <person name="Gilroy R."/>
            <person name="Ravi A."/>
            <person name="Getino M."/>
            <person name="Pursley I."/>
            <person name="Horton D.L."/>
            <person name="Alikhan N.F."/>
            <person name="Baker D."/>
            <person name="Gharbi K."/>
            <person name="Hall N."/>
            <person name="Watson M."/>
            <person name="Adriaenssens E.M."/>
            <person name="Foster-Nyarko E."/>
            <person name="Jarju S."/>
            <person name="Secka A."/>
            <person name="Antonio M."/>
            <person name="Oren A."/>
            <person name="Chaudhuri R.R."/>
            <person name="La Ragione R."/>
            <person name="Hildebrand F."/>
            <person name="Pallen M.J."/>
        </authorList>
    </citation>
    <scope>NUCLEOTIDE SEQUENCE</scope>
    <source>
        <strain evidence="7">21143</strain>
    </source>
</reference>
<keyword evidence="5" id="KW-0460">Magnesium</keyword>
<keyword evidence="3 6" id="KW-0808">Transferase</keyword>
<keyword evidence="4" id="KW-0479">Metal-binding</keyword>
<dbReference type="SUPFAM" id="SSF48576">
    <property type="entry name" value="Terpenoid synthases"/>
    <property type="match status" value="1"/>
</dbReference>